<evidence type="ECO:0000313" key="1">
    <source>
        <dbReference type="EMBL" id="MBE1495383.1"/>
    </source>
</evidence>
<evidence type="ECO:0008006" key="3">
    <source>
        <dbReference type="Google" id="ProtNLM"/>
    </source>
</evidence>
<protein>
    <recommendedName>
        <fullName evidence="3">HEAT repeat domain-containing protein</fullName>
    </recommendedName>
</protein>
<evidence type="ECO:0000313" key="2">
    <source>
        <dbReference type="Proteomes" id="UP000631670"/>
    </source>
</evidence>
<dbReference type="RefSeq" id="WP_192782267.1">
    <property type="nucleotide sequence ID" value="NZ_JADBEG010000001.1"/>
</dbReference>
<comment type="caution">
    <text evidence="1">The sequence shown here is derived from an EMBL/GenBank/DDBJ whole genome shotgun (WGS) entry which is preliminary data.</text>
</comment>
<name>A0ABR9HWV4_9PSEU</name>
<organism evidence="1 2">
    <name type="scientific">Amycolatopsis lexingtonensis</name>
    <dbReference type="NCBI Taxonomy" id="218822"/>
    <lineage>
        <taxon>Bacteria</taxon>
        <taxon>Bacillati</taxon>
        <taxon>Actinomycetota</taxon>
        <taxon>Actinomycetes</taxon>
        <taxon>Pseudonocardiales</taxon>
        <taxon>Pseudonocardiaceae</taxon>
        <taxon>Amycolatopsis</taxon>
    </lineage>
</organism>
<dbReference type="Proteomes" id="UP000631670">
    <property type="component" value="Unassembled WGS sequence"/>
</dbReference>
<proteinExistence type="predicted"/>
<sequence>MMDGPRGEIDELDEIVRSAERSLNRTEHLPDDGRVFLEEIAHRCRGDAEVLDVALASPRLRWPSEPVDRREALTELLVSSGAFAAENGRLRFASPELRDYLAACRVFRRHPRGPRVMAPSTLKYFVPRKNWPWPDAGVQAFLAALWWKPARSAVERRLGNLLHKRHREPNIRFVVDLLRRDLLPGSDLRQLTIDVLREAVHDDELDDERWTASLAHLQSIDAAVAADELDAMVSFAAPTASSRRRYHAVVALIGYDRARGVQALKILARNPTGAAQDRFDTAILIGELDAAEGEVALLQLTGTDDMGDLRVDAAIALRRPDLLSDLVTAGRDLSDDACSRAIGELLRVAPETAITAAERLAETTANEETPLRLAELIRPFDRAAALRIAARSAEREDGRADSEARYRAVLLIGEIDPAQAVPALHRLSESGFATFQVRLRAATRIVTEHGGPIDAVIALAKAPGVVWADRADAAEALKESHPETSAQLLVTIAGSGPPTDAGRFAVLQRAYKIDPRQATGEIVELVKNKLVAGPLRVRAAEFVGPSLETAVIIGLYAAIVDTADGESARNAARKVIAMHHPEGPRLMGRVADRTNEKPEFRLSAALEAGPHGKDTLLSLAQKGRPDALRLKAAKALFEIDRTSGRRALEKLVKRATPGKVRIDAALSLPGPAVVGALAVIASDPHAGESVRLDAAFRAFEIDPKRGRILLEGLLNGAAISAKGREKIQYLLGR</sequence>
<dbReference type="EMBL" id="JADBEG010000001">
    <property type="protein sequence ID" value="MBE1495383.1"/>
    <property type="molecule type" value="Genomic_DNA"/>
</dbReference>
<reference evidence="1 2" key="1">
    <citation type="submission" date="2020-10" db="EMBL/GenBank/DDBJ databases">
        <title>Sequencing the genomes of 1000 actinobacteria strains.</title>
        <authorList>
            <person name="Klenk H.-P."/>
        </authorList>
    </citation>
    <scope>NUCLEOTIDE SEQUENCE [LARGE SCALE GENOMIC DNA]</scope>
    <source>
        <strain evidence="1 2">DSM 44653</strain>
    </source>
</reference>
<accession>A0ABR9HWV4</accession>
<gene>
    <name evidence="1" type="ORF">H4696_002483</name>
</gene>
<keyword evidence="2" id="KW-1185">Reference proteome</keyword>